<dbReference type="SUPFAM" id="SSF51905">
    <property type="entry name" value="FAD/NAD(P)-binding domain"/>
    <property type="match status" value="1"/>
</dbReference>
<keyword evidence="2" id="KW-0285">Flavoprotein</keyword>
<dbReference type="Proteomes" id="UP000437017">
    <property type="component" value="Unassembled WGS sequence"/>
</dbReference>
<dbReference type="Pfam" id="PF01593">
    <property type="entry name" value="Amino_oxidase"/>
    <property type="match status" value="1"/>
</dbReference>
<gene>
    <name evidence="6" type="ORF">E2I00_013950</name>
</gene>
<evidence type="ECO:0000256" key="2">
    <source>
        <dbReference type="ARBA" id="ARBA00022630"/>
    </source>
</evidence>
<feature type="non-terminal residue" evidence="6">
    <location>
        <position position="1"/>
    </location>
</feature>
<dbReference type="PANTHER" id="PTHR10742:SF235">
    <property type="entry name" value="AMINE OXIDASE"/>
    <property type="match status" value="1"/>
</dbReference>
<evidence type="ECO:0000313" key="6">
    <source>
        <dbReference type="EMBL" id="KAB0398463.1"/>
    </source>
</evidence>
<evidence type="ECO:0000313" key="7">
    <source>
        <dbReference type="Proteomes" id="UP000437017"/>
    </source>
</evidence>
<feature type="domain" description="Amine oxidase" evidence="5">
    <location>
        <begin position="50"/>
        <end position="253"/>
    </location>
</feature>
<dbReference type="Gene3D" id="1.10.405.10">
    <property type="entry name" value="Guanine Nucleotide Dissociation Inhibitor, domain 1"/>
    <property type="match status" value="1"/>
</dbReference>
<sequence>GYLIKVGNLSRGAVQLTGELPNADAGYHEAFLETLHATISLFQEPQFDEIAGGFDQLPQALHAALLPRTVPLHSPAEEVESYGDHVHITYRTPDPLQTRVHLTADYLIEDALRSVHYSSATKVILTRRQHFWEHKGAVQHQPAFRFIFYANHIFPNGTGVILASYTLDDDSSFFAVMDEEVRALGPYSMVKHWSQDPYSMGGFASFTPYQYVDYAQELCQPEGQAHFADEHTTLAPGWIDTAIKSQLRAAQNIQEAENRLSGHGRQPRSSCRTPGTPECPTSLSRAKPEIEPNLQKQGQSR</sequence>
<comment type="cofactor">
    <cofactor evidence="1">
        <name>FAD</name>
        <dbReference type="ChEBI" id="CHEBI:57692"/>
    </cofactor>
</comment>
<evidence type="ECO:0000259" key="5">
    <source>
        <dbReference type="Pfam" id="PF01593"/>
    </source>
</evidence>
<dbReference type="InterPro" id="IPR050281">
    <property type="entry name" value="Flavin_monoamine_oxidase"/>
</dbReference>
<dbReference type="InterPro" id="IPR036188">
    <property type="entry name" value="FAD/NAD-bd_sf"/>
</dbReference>
<keyword evidence="7" id="KW-1185">Reference proteome</keyword>
<dbReference type="AlphaFoldDB" id="A0A643CE23"/>
<dbReference type="OrthoDB" id="5046242at2759"/>
<dbReference type="Gene3D" id="1.10.10.1620">
    <property type="match status" value="1"/>
</dbReference>
<keyword evidence="3" id="KW-0274">FAD</keyword>
<dbReference type="GO" id="GO:0001716">
    <property type="term" value="F:L-amino-acid oxidase activity"/>
    <property type="evidence" value="ECO:0007669"/>
    <property type="project" value="TreeGrafter"/>
</dbReference>
<feature type="region of interest" description="Disordered" evidence="4">
    <location>
        <begin position="257"/>
        <end position="301"/>
    </location>
</feature>
<dbReference type="PANTHER" id="PTHR10742">
    <property type="entry name" value="FLAVIN MONOAMINE OXIDASE"/>
    <property type="match status" value="1"/>
</dbReference>
<accession>A0A643CE23</accession>
<evidence type="ECO:0000256" key="1">
    <source>
        <dbReference type="ARBA" id="ARBA00001974"/>
    </source>
</evidence>
<name>A0A643CE23_BALPH</name>
<comment type="caution">
    <text evidence="6">The sequence shown here is derived from an EMBL/GenBank/DDBJ whole genome shotgun (WGS) entry which is preliminary data.</text>
</comment>
<feature type="compositionally biased region" description="Polar residues" evidence="4">
    <location>
        <begin position="267"/>
        <end position="284"/>
    </location>
</feature>
<organism evidence="6 7">
    <name type="scientific">Balaenoptera physalus</name>
    <name type="common">Fin whale</name>
    <name type="synonym">Balaena physalus</name>
    <dbReference type="NCBI Taxonomy" id="9770"/>
    <lineage>
        <taxon>Eukaryota</taxon>
        <taxon>Metazoa</taxon>
        <taxon>Chordata</taxon>
        <taxon>Craniata</taxon>
        <taxon>Vertebrata</taxon>
        <taxon>Euteleostomi</taxon>
        <taxon>Mammalia</taxon>
        <taxon>Eutheria</taxon>
        <taxon>Laurasiatheria</taxon>
        <taxon>Artiodactyla</taxon>
        <taxon>Whippomorpha</taxon>
        <taxon>Cetacea</taxon>
        <taxon>Mysticeti</taxon>
        <taxon>Balaenopteridae</taxon>
        <taxon>Balaenoptera</taxon>
    </lineage>
</organism>
<dbReference type="InterPro" id="IPR002937">
    <property type="entry name" value="Amino_oxidase"/>
</dbReference>
<evidence type="ECO:0000256" key="4">
    <source>
        <dbReference type="SAM" id="MobiDB-lite"/>
    </source>
</evidence>
<reference evidence="6 7" key="1">
    <citation type="journal article" date="2019" name="PLoS ONE">
        <title>Genomic analyses reveal an absence of contemporary introgressive admixture between fin whales and blue whales, despite known hybrids.</title>
        <authorList>
            <person name="Westbury M.V."/>
            <person name="Petersen B."/>
            <person name="Lorenzen E.D."/>
        </authorList>
    </citation>
    <scope>NUCLEOTIDE SEQUENCE [LARGE SCALE GENOMIC DNA]</scope>
    <source>
        <strain evidence="6">FinWhale-01</strain>
    </source>
</reference>
<dbReference type="SUPFAM" id="SSF54373">
    <property type="entry name" value="FAD-linked reductases, C-terminal domain"/>
    <property type="match status" value="1"/>
</dbReference>
<protein>
    <recommendedName>
        <fullName evidence="5">Amine oxidase domain-containing protein</fullName>
    </recommendedName>
</protein>
<dbReference type="EMBL" id="SGJD01001744">
    <property type="protein sequence ID" value="KAB0398463.1"/>
    <property type="molecule type" value="Genomic_DNA"/>
</dbReference>
<proteinExistence type="predicted"/>
<evidence type="ECO:0000256" key="3">
    <source>
        <dbReference type="ARBA" id="ARBA00022827"/>
    </source>
</evidence>
<dbReference type="Gene3D" id="3.90.660.10">
    <property type="match status" value="1"/>
</dbReference>
<dbReference type="GO" id="GO:0009063">
    <property type="term" value="P:amino acid catabolic process"/>
    <property type="evidence" value="ECO:0007669"/>
    <property type="project" value="TreeGrafter"/>
</dbReference>